<evidence type="ECO:0000313" key="1">
    <source>
        <dbReference type="EMBL" id="KIM89328.1"/>
    </source>
</evidence>
<reference evidence="1 2" key="1">
    <citation type="submission" date="2014-04" db="EMBL/GenBank/DDBJ databases">
        <authorList>
            <consortium name="DOE Joint Genome Institute"/>
            <person name="Kuo A."/>
            <person name="Tarkka M."/>
            <person name="Buscot F."/>
            <person name="Kohler A."/>
            <person name="Nagy L.G."/>
            <person name="Floudas D."/>
            <person name="Copeland A."/>
            <person name="Barry K.W."/>
            <person name="Cichocki N."/>
            <person name="Veneault-Fourrey C."/>
            <person name="LaButti K."/>
            <person name="Lindquist E.A."/>
            <person name="Lipzen A."/>
            <person name="Lundell T."/>
            <person name="Morin E."/>
            <person name="Murat C."/>
            <person name="Sun H."/>
            <person name="Tunlid A."/>
            <person name="Henrissat B."/>
            <person name="Grigoriev I.V."/>
            <person name="Hibbett D.S."/>
            <person name="Martin F."/>
            <person name="Nordberg H.P."/>
            <person name="Cantor M.N."/>
            <person name="Hua S.X."/>
        </authorList>
    </citation>
    <scope>NUCLEOTIDE SEQUENCE [LARGE SCALE GENOMIC DNA]</scope>
    <source>
        <strain evidence="1 2">F 1598</strain>
    </source>
</reference>
<dbReference type="HOGENOM" id="CLU_2321199_0_0_1"/>
<dbReference type="InParanoid" id="A0A0C3BS24"/>
<reference evidence="2" key="2">
    <citation type="submission" date="2015-01" db="EMBL/GenBank/DDBJ databases">
        <title>Evolutionary Origins and Diversification of the Mycorrhizal Mutualists.</title>
        <authorList>
            <consortium name="DOE Joint Genome Institute"/>
            <consortium name="Mycorrhizal Genomics Consortium"/>
            <person name="Kohler A."/>
            <person name="Kuo A."/>
            <person name="Nagy L.G."/>
            <person name="Floudas D."/>
            <person name="Copeland A."/>
            <person name="Barry K.W."/>
            <person name="Cichocki N."/>
            <person name="Veneault-Fourrey C."/>
            <person name="LaButti K."/>
            <person name="Lindquist E.A."/>
            <person name="Lipzen A."/>
            <person name="Lundell T."/>
            <person name="Morin E."/>
            <person name="Murat C."/>
            <person name="Riley R."/>
            <person name="Ohm R."/>
            <person name="Sun H."/>
            <person name="Tunlid A."/>
            <person name="Henrissat B."/>
            <person name="Grigoriev I.V."/>
            <person name="Hibbett D.S."/>
            <person name="Martin F."/>
        </authorList>
    </citation>
    <scope>NUCLEOTIDE SEQUENCE [LARGE SCALE GENOMIC DNA]</scope>
    <source>
        <strain evidence="2">F 1598</strain>
    </source>
</reference>
<organism evidence="1 2">
    <name type="scientific">Piloderma croceum (strain F 1598)</name>
    <dbReference type="NCBI Taxonomy" id="765440"/>
    <lineage>
        <taxon>Eukaryota</taxon>
        <taxon>Fungi</taxon>
        <taxon>Dikarya</taxon>
        <taxon>Basidiomycota</taxon>
        <taxon>Agaricomycotina</taxon>
        <taxon>Agaricomycetes</taxon>
        <taxon>Agaricomycetidae</taxon>
        <taxon>Atheliales</taxon>
        <taxon>Atheliaceae</taxon>
        <taxon>Piloderma</taxon>
    </lineage>
</organism>
<evidence type="ECO:0000313" key="2">
    <source>
        <dbReference type="Proteomes" id="UP000054166"/>
    </source>
</evidence>
<keyword evidence="2" id="KW-1185">Reference proteome</keyword>
<protein>
    <submittedName>
        <fullName evidence="1">Uncharacterized protein</fullName>
    </submittedName>
</protein>
<proteinExistence type="predicted"/>
<dbReference type="Proteomes" id="UP000054166">
    <property type="component" value="Unassembled WGS sequence"/>
</dbReference>
<accession>A0A0C3BS24</accession>
<gene>
    <name evidence="1" type="ORF">PILCRDRAFT_813258</name>
</gene>
<dbReference type="EMBL" id="KN832975">
    <property type="protein sequence ID" value="KIM89328.1"/>
    <property type="molecule type" value="Genomic_DNA"/>
</dbReference>
<dbReference type="AlphaFoldDB" id="A0A0C3BS24"/>
<name>A0A0C3BS24_PILCF</name>
<sequence length="99" mass="11250">MEAVTKKITIGAIETPQCPYPRCYSAPFRGPRSIMLKLHKRRLASLGRPPKDTCEAIGMAFRKIGNWRSATWGSRTLALNSKSCDGFKLDKWRMYCRIG</sequence>